<evidence type="ECO:0000256" key="1">
    <source>
        <dbReference type="ARBA" id="ARBA00022679"/>
    </source>
</evidence>
<keyword evidence="6" id="KW-1185">Reference proteome</keyword>
<feature type="domain" description="N-acetyltransferase" evidence="4">
    <location>
        <begin position="9"/>
        <end position="179"/>
    </location>
</feature>
<organism evidence="5 6">
    <name type="scientific">Viridibacillus arenosi FSL R5-213</name>
    <dbReference type="NCBI Taxonomy" id="1227360"/>
    <lineage>
        <taxon>Bacteria</taxon>
        <taxon>Bacillati</taxon>
        <taxon>Bacillota</taxon>
        <taxon>Bacilli</taxon>
        <taxon>Bacillales</taxon>
        <taxon>Caryophanaceae</taxon>
        <taxon>Viridibacillus</taxon>
    </lineage>
</organism>
<dbReference type="AlphaFoldDB" id="W4F7F3"/>
<dbReference type="Proteomes" id="UP000019062">
    <property type="component" value="Unassembled WGS sequence"/>
</dbReference>
<reference evidence="5 6" key="1">
    <citation type="journal article" date="2014" name="BMC Genomics">
        <title>Genomic comparison of sporeforming bacilli isolated from milk.</title>
        <authorList>
            <person name="Moreno Switt A.I."/>
            <person name="Andrus A.D."/>
            <person name="Ranieri M.L."/>
            <person name="Orsi R.H."/>
            <person name="Ivy R."/>
            <person name="den Bakker H.C."/>
            <person name="Martin N.H."/>
            <person name="Wiedmann M."/>
            <person name="Boor K.J."/>
        </authorList>
    </citation>
    <scope>NUCLEOTIDE SEQUENCE [LARGE SCALE GENOMIC DNA]</scope>
    <source>
        <strain evidence="5 6">FSL R5-213</strain>
    </source>
</reference>
<dbReference type="eggNOG" id="COG1670">
    <property type="taxonomic scope" value="Bacteria"/>
</dbReference>
<dbReference type="PATRIC" id="fig|1227360.4.peg.43"/>
<keyword evidence="1 5" id="KW-0808">Transferase</keyword>
<keyword evidence="2" id="KW-0012">Acyltransferase</keyword>
<evidence type="ECO:0000256" key="2">
    <source>
        <dbReference type="ARBA" id="ARBA00023315"/>
    </source>
</evidence>
<evidence type="ECO:0000313" key="6">
    <source>
        <dbReference type="Proteomes" id="UP000019062"/>
    </source>
</evidence>
<dbReference type="RefSeq" id="WP_038178593.1">
    <property type="nucleotide sequence ID" value="NZ_ASQA01000001.1"/>
</dbReference>
<dbReference type="Pfam" id="PF13302">
    <property type="entry name" value="Acetyltransf_3"/>
    <property type="match status" value="1"/>
</dbReference>
<proteinExistence type="inferred from homology"/>
<evidence type="ECO:0000313" key="5">
    <source>
        <dbReference type="EMBL" id="ETT88770.1"/>
    </source>
</evidence>
<dbReference type="PROSITE" id="PS51186">
    <property type="entry name" value="GNAT"/>
    <property type="match status" value="1"/>
</dbReference>
<dbReference type="EMBL" id="ASQA01000001">
    <property type="protein sequence ID" value="ETT88770.1"/>
    <property type="molecule type" value="Genomic_DNA"/>
</dbReference>
<dbReference type="InterPro" id="IPR016181">
    <property type="entry name" value="Acyl_CoA_acyltransferase"/>
</dbReference>
<comment type="caution">
    <text evidence="5">The sequence shown here is derived from an EMBL/GenBank/DDBJ whole genome shotgun (WGS) entry which is preliminary data.</text>
</comment>
<sequence>MVFLEGNRCYLRTLEEADVSAFTNLVKRNKRYWSIYEPLHEDEFYTEHTQRKKIIESIQRMRLNREYSFAIFAMGTSDLVGHISIYSIKRLPFASAFVGYSVDKRYIGQGIASEALELVVKFGFEDLSLHRVEAYVSPKNIGSVRVLEKTGFQREGLLRKLLYINGNWEDHYLYSYIDDEF</sequence>
<accession>W4F7F3</accession>
<dbReference type="GO" id="GO:0005737">
    <property type="term" value="C:cytoplasm"/>
    <property type="evidence" value="ECO:0007669"/>
    <property type="project" value="TreeGrafter"/>
</dbReference>
<dbReference type="PANTHER" id="PTHR43792">
    <property type="entry name" value="GNAT FAMILY, PUTATIVE (AFU_ORTHOLOGUE AFUA_3G00765)-RELATED-RELATED"/>
    <property type="match status" value="1"/>
</dbReference>
<comment type="similarity">
    <text evidence="3">Belongs to the acetyltransferase family. RimJ subfamily.</text>
</comment>
<dbReference type="InterPro" id="IPR051531">
    <property type="entry name" value="N-acetyltransferase"/>
</dbReference>
<dbReference type="SUPFAM" id="SSF55729">
    <property type="entry name" value="Acyl-CoA N-acyltransferases (Nat)"/>
    <property type="match status" value="1"/>
</dbReference>
<name>W4F7F3_9BACL</name>
<evidence type="ECO:0000256" key="3">
    <source>
        <dbReference type="ARBA" id="ARBA00038502"/>
    </source>
</evidence>
<dbReference type="PANTHER" id="PTHR43792:SF8">
    <property type="entry name" value="[RIBOSOMAL PROTEIN US5]-ALANINE N-ACETYLTRANSFERASE"/>
    <property type="match status" value="1"/>
</dbReference>
<protein>
    <submittedName>
        <fullName evidence="5">Ribosomal-protein-alanine N-acetyltransferase-like protein</fullName>
    </submittedName>
</protein>
<dbReference type="GO" id="GO:0008999">
    <property type="term" value="F:protein-N-terminal-alanine acetyltransferase activity"/>
    <property type="evidence" value="ECO:0007669"/>
    <property type="project" value="TreeGrafter"/>
</dbReference>
<dbReference type="InterPro" id="IPR000182">
    <property type="entry name" value="GNAT_dom"/>
</dbReference>
<dbReference type="Gene3D" id="3.40.630.30">
    <property type="match status" value="1"/>
</dbReference>
<evidence type="ECO:0000259" key="4">
    <source>
        <dbReference type="PROSITE" id="PS51186"/>
    </source>
</evidence>
<gene>
    <name evidence="5" type="ORF">C176_00215</name>
</gene>